<feature type="region of interest" description="Disordered" evidence="15">
    <location>
        <begin position="448"/>
        <end position="507"/>
    </location>
</feature>
<dbReference type="InterPro" id="IPR001965">
    <property type="entry name" value="Znf_PHD"/>
</dbReference>
<evidence type="ECO:0000256" key="10">
    <source>
        <dbReference type="ARBA" id="ARBA00022853"/>
    </source>
</evidence>
<evidence type="ECO:0000256" key="15">
    <source>
        <dbReference type="SAM" id="MobiDB-lite"/>
    </source>
</evidence>
<keyword evidence="12" id="KW-0804">Transcription</keyword>
<keyword evidence="13" id="KW-0539">Nucleus</keyword>
<keyword evidence="6" id="KW-0479">Metal-binding</keyword>
<feature type="compositionally biased region" description="Low complexity" evidence="15">
    <location>
        <begin position="468"/>
        <end position="481"/>
    </location>
</feature>
<feature type="compositionally biased region" description="Basic and acidic residues" evidence="15">
    <location>
        <begin position="495"/>
        <end position="504"/>
    </location>
</feature>
<dbReference type="PANTHER" id="PTHR45888">
    <property type="entry name" value="HL01030P-RELATED"/>
    <property type="match status" value="1"/>
</dbReference>
<dbReference type="SMART" id="SM00541">
    <property type="entry name" value="FYRN"/>
    <property type="match status" value="1"/>
</dbReference>
<evidence type="ECO:0000256" key="1">
    <source>
        <dbReference type="ARBA" id="ARBA00004123"/>
    </source>
</evidence>
<dbReference type="GO" id="GO:0008270">
    <property type="term" value="F:zinc ion binding"/>
    <property type="evidence" value="ECO:0007669"/>
    <property type="project" value="UniProtKB-KW"/>
</dbReference>
<evidence type="ECO:0000256" key="5">
    <source>
        <dbReference type="ARBA" id="ARBA00022691"/>
    </source>
</evidence>
<feature type="region of interest" description="Disordered" evidence="15">
    <location>
        <begin position="563"/>
        <end position="592"/>
    </location>
</feature>
<evidence type="ECO:0000313" key="20">
    <source>
        <dbReference type="Proteomes" id="UP000242913"/>
    </source>
</evidence>
<keyword evidence="5" id="KW-0949">S-adenosyl-L-methionine</keyword>
<keyword evidence="14" id="KW-0175">Coiled coil</keyword>
<dbReference type="GO" id="GO:0005700">
    <property type="term" value="C:polytene chromosome"/>
    <property type="evidence" value="ECO:0007669"/>
    <property type="project" value="UniProtKB-ARBA"/>
</dbReference>
<dbReference type="Gene3D" id="3.30.160.360">
    <property type="match status" value="1"/>
</dbReference>
<dbReference type="Gene3D" id="1.10.30.10">
    <property type="entry name" value="High mobility group box domain"/>
    <property type="match status" value="1"/>
</dbReference>
<dbReference type="InterPro" id="IPR036910">
    <property type="entry name" value="HMG_box_dom_sf"/>
</dbReference>
<feature type="region of interest" description="Disordered" evidence="15">
    <location>
        <begin position="1"/>
        <end position="20"/>
    </location>
</feature>
<keyword evidence="11" id="KW-0805">Transcription regulation</keyword>
<dbReference type="GO" id="GO:0044666">
    <property type="term" value="C:MLL3/4 complex"/>
    <property type="evidence" value="ECO:0007669"/>
    <property type="project" value="TreeGrafter"/>
</dbReference>
<evidence type="ECO:0000313" key="19">
    <source>
        <dbReference type="EMBL" id="OZC06302.1"/>
    </source>
</evidence>
<dbReference type="InterPro" id="IPR003616">
    <property type="entry name" value="Post-SET_dom"/>
</dbReference>
<feature type="domain" description="SET" evidence="16">
    <location>
        <begin position="1357"/>
        <end position="1476"/>
    </location>
</feature>
<dbReference type="SMART" id="SM00249">
    <property type="entry name" value="PHD"/>
    <property type="match status" value="1"/>
</dbReference>
<evidence type="ECO:0000256" key="3">
    <source>
        <dbReference type="ARBA" id="ARBA00022603"/>
    </source>
</evidence>
<dbReference type="Gene3D" id="3.30.40.10">
    <property type="entry name" value="Zinc/RING finger domain, C3HC4 (zinc finger)"/>
    <property type="match status" value="1"/>
</dbReference>
<proteinExistence type="predicted"/>
<dbReference type="InterPro" id="IPR003889">
    <property type="entry name" value="FYrich_C"/>
</dbReference>
<evidence type="ECO:0000256" key="11">
    <source>
        <dbReference type="ARBA" id="ARBA00023015"/>
    </source>
</evidence>
<keyword evidence="3" id="KW-0489">Methyltransferase</keyword>
<dbReference type="Pfam" id="PF05965">
    <property type="entry name" value="FYRC"/>
    <property type="match status" value="1"/>
</dbReference>
<evidence type="ECO:0000259" key="18">
    <source>
        <dbReference type="PROSITE" id="PS51805"/>
    </source>
</evidence>
<feature type="domain" description="Post-SET" evidence="17">
    <location>
        <begin position="1484"/>
        <end position="1500"/>
    </location>
</feature>
<dbReference type="GO" id="GO:0032259">
    <property type="term" value="P:methylation"/>
    <property type="evidence" value="ECO:0007669"/>
    <property type="project" value="UniProtKB-KW"/>
</dbReference>
<evidence type="ECO:0000256" key="8">
    <source>
        <dbReference type="ARBA" id="ARBA00022771"/>
    </source>
</evidence>
<keyword evidence="7" id="KW-0677">Repeat</keyword>
<dbReference type="InterPro" id="IPR013083">
    <property type="entry name" value="Znf_RING/FYVE/PHD"/>
</dbReference>
<dbReference type="Pfam" id="PF05964">
    <property type="entry name" value="FYRN"/>
    <property type="match status" value="1"/>
</dbReference>
<dbReference type="Gene3D" id="2.170.270.10">
    <property type="entry name" value="SET domain"/>
    <property type="match status" value="1"/>
</dbReference>
<evidence type="ECO:0000256" key="12">
    <source>
        <dbReference type="ARBA" id="ARBA00023163"/>
    </source>
</evidence>
<evidence type="ECO:0000256" key="6">
    <source>
        <dbReference type="ARBA" id="ARBA00022723"/>
    </source>
</evidence>
<dbReference type="GO" id="GO:0045944">
    <property type="term" value="P:positive regulation of transcription by RNA polymerase II"/>
    <property type="evidence" value="ECO:0007669"/>
    <property type="project" value="TreeGrafter"/>
</dbReference>
<comment type="subcellular location">
    <subcellularLocation>
        <location evidence="1">Nucleus</location>
    </subcellularLocation>
</comment>
<evidence type="ECO:0000259" key="16">
    <source>
        <dbReference type="PROSITE" id="PS50280"/>
    </source>
</evidence>
<evidence type="ECO:0000256" key="2">
    <source>
        <dbReference type="ARBA" id="ARBA00022553"/>
    </source>
</evidence>
<keyword evidence="20" id="KW-1185">Reference proteome</keyword>
<keyword evidence="9" id="KW-0862">Zinc</keyword>
<dbReference type="PROSITE" id="PS50280">
    <property type="entry name" value="SET"/>
    <property type="match status" value="1"/>
</dbReference>
<dbReference type="SUPFAM" id="SSF47095">
    <property type="entry name" value="HMG-box"/>
    <property type="match status" value="1"/>
</dbReference>
<organism evidence="19 20">
    <name type="scientific">Onchocerca flexuosa</name>
    <dbReference type="NCBI Taxonomy" id="387005"/>
    <lineage>
        <taxon>Eukaryota</taxon>
        <taxon>Metazoa</taxon>
        <taxon>Ecdysozoa</taxon>
        <taxon>Nematoda</taxon>
        <taxon>Chromadorea</taxon>
        <taxon>Rhabditida</taxon>
        <taxon>Spirurina</taxon>
        <taxon>Spiruromorpha</taxon>
        <taxon>Filarioidea</taxon>
        <taxon>Onchocercidae</taxon>
        <taxon>Onchocerca</taxon>
    </lineage>
</organism>
<feature type="domain" description="PHD-type" evidence="18">
    <location>
        <begin position="960"/>
        <end position="1068"/>
    </location>
</feature>
<dbReference type="SUPFAM" id="SSF57903">
    <property type="entry name" value="FYVE/PHD zinc finger"/>
    <property type="match status" value="1"/>
</dbReference>
<dbReference type="PROSITE" id="PS51542">
    <property type="entry name" value="FYRN"/>
    <property type="match status" value="1"/>
</dbReference>
<dbReference type="GO" id="GO:0003713">
    <property type="term" value="F:transcription coactivator activity"/>
    <property type="evidence" value="ECO:0007669"/>
    <property type="project" value="TreeGrafter"/>
</dbReference>
<evidence type="ECO:0000256" key="7">
    <source>
        <dbReference type="ARBA" id="ARBA00022737"/>
    </source>
</evidence>
<dbReference type="OrthoDB" id="308383at2759"/>
<dbReference type="InterPro" id="IPR034732">
    <property type="entry name" value="EPHD"/>
</dbReference>
<protein>
    <recommendedName>
        <fullName evidence="21">SET domain protein</fullName>
    </recommendedName>
</protein>
<keyword evidence="10" id="KW-0156">Chromatin regulator</keyword>
<dbReference type="InterPro" id="IPR003888">
    <property type="entry name" value="FYrich_N"/>
</dbReference>
<sequence length="1500" mass="169180">MGPCSEDGQITVSPHGGPIRSQTLCSGQQTRRFTIASTSNLTQGNIRQNLHVSGYSQTGIYTQPRSSSQMGDTCTERVNQATEKWEEDEPLGERATKAAVLYANINYPQWKEQYPEWPERVKHIHRMWRSLDASSRQQYVNKARENRANRVKQPRAKRITTSTSAPTGVVRAIVGPNRYGMLPGQENAEYNERFKVPTMPYGGSECVMGPNTPVGSVDISMVQSYGAAQQQYYHSEQVVFLIFQLPEGGSFVSAAQPRPAPIRTPQSLITHLSKEVLDNYSLLQKRSNELAKYQLAIENDLARMRKQKKNLTAKRRQLNKNNQQYDAHGQRIEIELSENDRHSLTTLANAIPIRQKDLENCKRDIKLHSSNVRDFEVKNSIPPELIPQMTPVVQPVGLHVNAARTKQLQSNIPPAPADMMSPNSGIRPPPSYPAFGVMANYRPPFQPGANQMAEYNHSGYGTTPKNSPTPSSGRPGSSSSTEWQYRSGRGKRKKRDDDRGEECKGPTMLYDITPETLTTQFERDIYDVVDRLITQAVIMVDGAEAARKSGMLKRLLESQMKKEYPSQRNSFSGLEFNIPPKPKKKRSQQKKLGVGNNNEYELLLERISTQLRLCPQLPRSAIEPISRIGRSSYAMFGVTDLPDRIDKPSIKGSEIGDVRLAFMGDYYTRLFQCPFDETSLYQTMSDFAADVKLPVLYRTKYVVPRGLQEMEKPVSKMRALSVVRRSGSPPLRQISRIPESVVPEAPPRYAFFKKLDLGEIQKIDSPVTDDFTCRHCGALTDQPAVRQTAHQLGIVDHEPKDETLAFCSMNCYYNYMANAKAALSPEDLSRAERFIGAETLAKLRQASADNFAKYLHLGKFKGQLESPGNSNMCSPLSDGRIESDARNNVQIIQARELSLMGDQNIPKTFEKKWKGQLWMQYDAAILEIFRELSVQTHQKQLIADLQNVLHFHWVDFAEDKRQCAFCGQYGDGELDSCGRLLNADANTWVHVNCALWSEEVYETSAGALINVEDALRRATNVICSVCQLVGASLRCYKLNCEKHFHVFCAKSTKGKFMKDKTFICEEHDDYRIDLVLDHLKALRRIYVDREENQLIAKLFHSEADRLVLRVGSLIFCHIGQLLPEQLKAFHNSDHIFPIGYSVRRIFWSVNSATDCIQYQCTICDNSSAPEFVISYENGREIREISASAAWNHILMEVEKTRDKDDGLLRLFPANLSGDSLFGLNEAAVSKMTESLPGVDQLITYTFKHGGVPLMDLPLAVNPSGCARCEPRFRTLIKHRRRNQPPAATARSYVCTDVLSRDTRTRGSSSSSSIALDVSVGRGSCNTTSDCYGGRWESGQLSTAYYSQYQKMKKEWKNTVYLARSRIQGLGLYASRDIEMNSMIIEYKGEVIRSEVGEMREKKYEAQNRGVYMFRIDDEKLIDATMAGGPARYINHSCDPNCSTRLVDSGPCGDDKKIIIIANRPISAGEELTYDYQFDIEDAADKIPCLCGAPNCQKWMN</sequence>
<dbReference type="FunFam" id="3.30.40.10:FF:000002">
    <property type="entry name" value="Histone-lysine N-methyltransferase"/>
    <property type="match status" value="1"/>
</dbReference>
<dbReference type="PROSITE" id="PS50868">
    <property type="entry name" value="POST_SET"/>
    <property type="match status" value="1"/>
</dbReference>
<dbReference type="InterPro" id="IPR011011">
    <property type="entry name" value="Znf_FYVE_PHD"/>
</dbReference>
<dbReference type="PROSITE" id="PS51805">
    <property type="entry name" value="EPHD"/>
    <property type="match status" value="1"/>
</dbReference>
<dbReference type="PROSITE" id="PS51543">
    <property type="entry name" value="FYRC"/>
    <property type="match status" value="1"/>
</dbReference>
<keyword evidence="4" id="KW-0808">Transferase</keyword>
<reference evidence="19 20" key="1">
    <citation type="submission" date="2015-12" db="EMBL/GenBank/DDBJ databases">
        <title>Draft genome of the nematode, Onchocerca flexuosa.</title>
        <authorList>
            <person name="Mitreva M."/>
        </authorList>
    </citation>
    <scope>NUCLEOTIDE SEQUENCE [LARGE SCALE GENOMIC DNA]</scope>
    <source>
        <strain evidence="19">Red Deer</strain>
    </source>
</reference>
<dbReference type="GO" id="GO:0042800">
    <property type="term" value="F:histone H3K4 methyltransferase activity"/>
    <property type="evidence" value="ECO:0007669"/>
    <property type="project" value="TreeGrafter"/>
</dbReference>
<accession>A0A238BM55</accession>
<keyword evidence="8" id="KW-0863">Zinc-finger</keyword>
<dbReference type="EMBL" id="KZ270147">
    <property type="protein sequence ID" value="OZC06302.1"/>
    <property type="molecule type" value="Genomic_DNA"/>
</dbReference>
<evidence type="ECO:0000256" key="13">
    <source>
        <dbReference type="ARBA" id="ARBA00023242"/>
    </source>
</evidence>
<evidence type="ECO:0000256" key="14">
    <source>
        <dbReference type="SAM" id="Coils"/>
    </source>
</evidence>
<dbReference type="SUPFAM" id="SSF82199">
    <property type="entry name" value="SET domain"/>
    <property type="match status" value="1"/>
</dbReference>
<feature type="coiled-coil region" evidence="14">
    <location>
        <begin position="294"/>
        <end position="328"/>
    </location>
</feature>
<evidence type="ECO:0000256" key="4">
    <source>
        <dbReference type="ARBA" id="ARBA00022679"/>
    </source>
</evidence>
<dbReference type="CDD" id="cd19171">
    <property type="entry name" value="SET_KMT2C_2D"/>
    <property type="match status" value="1"/>
</dbReference>
<evidence type="ECO:0000259" key="17">
    <source>
        <dbReference type="PROSITE" id="PS50868"/>
    </source>
</evidence>
<dbReference type="Pfam" id="PF00856">
    <property type="entry name" value="SET"/>
    <property type="match status" value="1"/>
</dbReference>
<dbReference type="Proteomes" id="UP000242913">
    <property type="component" value="Unassembled WGS sequence"/>
</dbReference>
<dbReference type="SMART" id="SM00317">
    <property type="entry name" value="SET"/>
    <property type="match status" value="1"/>
</dbReference>
<evidence type="ECO:0008006" key="21">
    <source>
        <dbReference type="Google" id="ProtNLM"/>
    </source>
</evidence>
<gene>
    <name evidence="19" type="ORF">X798_06713</name>
</gene>
<dbReference type="InterPro" id="IPR046341">
    <property type="entry name" value="SET_dom_sf"/>
</dbReference>
<evidence type="ECO:0000256" key="9">
    <source>
        <dbReference type="ARBA" id="ARBA00022833"/>
    </source>
</evidence>
<dbReference type="InterPro" id="IPR001214">
    <property type="entry name" value="SET_dom"/>
</dbReference>
<name>A0A238BM55_9BILA</name>
<dbReference type="PANTHER" id="PTHR45888:SF6">
    <property type="entry name" value="HL01030P-RELATED"/>
    <property type="match status" value="1"/>
</dbReference>
<keyword evidence="2" id="KW-0597">Phosphoprotein</keyword>
<dbReference type="SMART" id="SM00542">
    <property type="entry name" value="FYRC"/>
    <property type="match status" value="1"/>
</dbReference>
<dbReference type="Pfam" id="PF13771">
    <property type="entry name" value="zf-HC5HC2H"/>
    <property type="match status" value="1"/>
</dbReference>
<dbReference type="SMART" id="SM00508">
    <property type="entry name" value="PostSET"/>
    <property type="match status" value="1"/>
</dbReference>